<reference evidence="3" key="1">
    <citation type="submission" date="2017-11" db="EMBL/GenBank/DDBJ databases">
        <authorList>
            <person name="Kuznetsova I."/>
            <person name="Sazanova A."/>
            <person name="Chirak E."/>
            <person name="Safronova V."/>
            <person name="Willems A."/>
        </authorList>
    </citation>
    <scope>NUCLEOTIDE SEQUENCE [LARGE SCALE GENOMIC DNA]</scope>
    <source>
        <strain evidence="3">CCBAU 03422</strain>
    </source>
</reference>
<name>A0A2P7BF52_9HYPH</name>
<dbReference type="EMBL" id="PGGM01000003">
    <property type="protein sequence ID" value="PSH65114.1"/>
    <property type="molecule type" value="Genomic_DNA"/>
</dbReference>
<evidence type="ECO:0000256" key="1">
    <source>
        <dbReference type="SAM" id="SignalP"/>
    </source>
</evidence>
<evidence type="ECO:0000313" key="3">
    <source>
        <dbReference type="Proteomes" id="UP000241764"/>
    </source>
</evidence>
<dbReference type="OrthoDB" id="8243446at2"/>
<proteinExistence type="predicted"/>
<organism evidence="2 3">
    <name type="scientific">Phyllobacterium sophorae</name>
    <dbReference type="NCBI Taxonomy" id="1520277"/>
    <lineage>
        <taxon>Bacteria</taxon>
        <taxon>Pseudomonadati</taxon>
        <taxon>Pseudomonadota</taxon>
        <taxon>Alphaproteobacteria</taxon>
        <taxon>Hyphomicrobiales</taxon>
        <taxon>Phyllobacteriaceae</taxon>
        <taxon>Phyllobacterium</taxon>
    </lineage>
</organism>
<dbReference type="AlphaFoldDB" id="A0A2P7BF52"/>
<keyword evidence="3" id="KW-1185">Reference proteome</keyword>
<keyword evidence="1" id="KW-0732">Signal</keyword>
<feature type="chain" id="PRO_5015172040" evidence="1">
    <location>
        <begin position="22"/>
        <end position="87"/>
    </location>
</feature>
<comment type="caution">
    <text evidence="2">The sequence shown here is derived from an EMBL/GenBank/DDBJ whole genome shotgun (WGS) entry which is preliminary data.</text>
</comment>
<feature type="signal peptide" evidence="1">
    <location>
        <begin position="1"/>
        <end position="21"/>
    </location>
</feature>
<dbReference type="PROSITE" id="PS51257">
    <property type="entry name" value="PROKAR_LIPOPROTEIN"/>
    <property type="match status" value="1"/>
</dbReference>
<dbReference type="Proteomes" id="UP000241764">
    <property type="component" value="Unassembled WGS sequence"/>
</dbReference>
<dbReference type="RefSeq" id="WP_106663529.1">
    <property type="nucleotide sequence ID" value="NZ_PGGM01000003.1"/>
</dbReference>
<evidence type="ECO:0000313" key="2">
    <source>
        <dbReference type="EMBL" id="PSH65114.1"/>
    </source>
</evidence>
<protein>
    <submittedName>
        <fullName evidence="2">Uncharacterized protein</fullName>
    </submittedName>
</protein>
<sequence length="87" mass="9412">MLKSMLLAAILGCACTPLAFAQDAMKCDEATLAKMTADMDAMVDPAVNDKKEQAKMEMEKAKEALAAQKTDECLTHLQNAMNAMKKS</sequence>
<gene>
    <name evidence="2" type="ORF">CU103_08785</name>
</gene>
<accession>A0A2P7BF52</accession>